<feature type="compositionally biased region" description="Low complexity" evidence="1">
    <location>
        <begin position="97"/>
        <end position="109"/>
    </location>
</feature>
<organism evidence="3 4">
    <name type="scientific">Globisporangium ultimum (strain ATCC 200006 / CBS 805.95 / DAOM BR144)</name>
    <name type="common">Pythium ultimum</name>
    <dbReference type="NCBI Taxonomy" id="431595"/>
    <lineage>
        <taxon>Eukaryota</taxon>
        <taxon>Sar</taxon>
        <taxon>Stramenopiles</taxon>
        <taxon>Oomycota</taxon>
        <taxon>Peronosporomycetes</taxon>
        <taxon>Pythiales</taxon>
        <taxon>Pythiaceae</taxon>
        <taxon>Globisporangium</taxon>
    </lineage>
</organism>
<feature type="chain" id="PRO_5003868280" evidence="2">
    <location>
        <begin position="25"/>
        <end position="183"/>
    </location>
</feature>
<feature type="compositionally biased region" description="Polar residues" evidence="1">
    <location>
        <begin position="26"/>
        <end position="35"/>
    </location>
</feature>
<dbReference type="AlphaFoldDB" id="K3WVN5"/>
<dbReference type="HOGENOM" id="CLU_1499209_0_0_1"/>
<dbReference type="EnsemblProtists" id="PYU1_T009033">
    <property type="protein sequence ID" value="PYU1_T009033"/>
    <property type="gene ID" value="PYU1_G009015"/>
</dbReference>
<dbReference type="EMBL" id="GL376599">
    <property type="status" value="NOT_ANNOTATED_CDS"/>
    <property type="molecule type" value="Genomic_DNA"/>
</dbReference>
<feature type="compositionally biased region" description="Polar residues" evidence="1">
    <location>
        <begin position="43"/>
        <end position="61"/>
    </location>
</feature>
<evidence type="ECO:0000313" key="4">
    <source>
        <dbReference type="Proteomes" id="UP000019132"/>
    </source>
</evidence>
<name>K3WVN5_GLOUD</name>
<sequence length="183" mass="18633">MVRWSVVAALYSAAVILILPLANSETTSNNPSGADQSIPIYNPQPNTQPQGSDLANINPTDFQPDVSEAANDGQMATTAEAGALLENRATPTPSPAPSDTTSTPNNVTPAPTPTMAVRCVDGQVEMSVENVPGIFCAKGPKICSGSISDGNCPGIQAGLGYGSHCGVVRTGIYGCLKGSATTI</sequence>
<dbReference type="Proteomes" id="UP000019132">
    <property type="component" value="Unassembled WGS sequence"/>
</dbReference>
<evidence type="ECO:0000313" key="3">
    <source>
        <dbReference type="EnsemblProtists" id="PYU1_T009033"/>
    </source>
</evidence>
<dbReference type="eggNOG" id="ENOG502RWKB">
    <property type="taxonomic scope" value="Eukaryota"/>
</dbReference>
<feature type="signal peptide" evidence="2">
    <location>
        <begin position="1"/>
        <end position="24"/>
    </location>
</feature>
<feature type="region of interest" description="Disordered" evidence="1">
    <location>
        <begin position="87"/>
        <end position="112"/>
    </location>
</feature>
<proteinExistence type="predicted"/>
<evidence type="ECO:0000256" key="1">
    <source>
        <dbReference type="SAM" id="MobiDB-lite"/>
    </source>
</evidence>
<reference evidence="4" key="1">
    <citation type="journal article" date="2010" name="Genome Biol.">
        <title>Genome sequence of the necrotrophic plant pathogen Pythium ultimum reveals original pathogenicity mechanisms and effector repertoire.</title>
        <authorList>
            <person name="Levesque C.A."/>
            <person name="Brouwer H."/>
            <person name="Cano L."/>
            <person name="Hamilton J.P."/>
            <person name="Holt C."/>
            <person name="Huitema E."/>
            <person name="Raffaele S."/>
            <person name="Robideau G.P."/>
            <person name="Thines M."/>
            <person name="Win J."/>
            <person name="Zerillo M.M."/>
            <person name="Beakes G.W."/>
            <person name="Boore J.L."/>
            <person name="Busam D."/>
            <person name="Dumas B."/>
            <person name="Ferriera S."/>
            <person name="Fuerstenberg S.I."/>
            <person name="Gachon C.M."/>
            <person name="Gaulin E."/>
            <person name="Govers F."/>
            <person name="Grenville-Briggs L."/>
            <person name="Horner N."/>
            <person name="Hostetler J."/>
            <person name="Jiang R.H."/>
            <person name="Johnson J."/>
            <person name="Krajaejun T."/>
            <person name="Lin H."/>
            <person name="Meijer H.J."/>
            <person name="Moore B."/>
            <person name="Morris P."/>
            <person name="Phuntmart V."/>
            <person name="Puiu D."/>
            <person name="Shetty J."/>
            <person name="Stajich J.E."/>
            <person name="Tripathy S."/>
            <person name="Wawra S."/>
            <person name="van West P."/>
            <person name="Whitty B.R."/>
            <person name="Coutinho P.M."/>
            <person name="Henrissat B."/>
            <person name="Martin F."/>
            <person name="Thomas P.D."/>
            <person name="Tyler B.M."/>
            <person name="De Vries R.P."/>
            <person name="Kamoun S."/>
            <person name="Yandell M."/>
            <person name="Tisserat N."/>
            <person name="Buell C.R."/>
        </authorList>
    </citation>
    <scope>NUCLEOTIDE SEQUENCE</scope>
    <source>
        <strain evidence="4">DAOM:BR144</strain>
    </source>
</reference>
<reference evidence="3" key="3">
    <citation type="submission" date="2015-02" db="UniProtKB">
        <authorList>
            <consortium name="EnsemblProtists"/>
        </authorList>
    </citation>
    <scope>IDENTIFICATION</scope>
    <source>
        <strain evidence="3">DAOM BR144</strain>
    </source>
</reference>
<feature type="region of interest" description="Disordered" evidence="1">
    <location>
        <begin position="26"/>
        <end position="68"/>
    </location>
</feature>
<evidence type="ECO:0000256" key="2">
    <source>
        <dbReference type="SAM" id="SignalP"/>
    </source>
</evidence>
<accession>K3WVN5</accession>
<reference evidence="4" key="2">
    <citation type="submission" date="2010-04" db="EMBL/GenBank/DDBJ databases">
        <authorList>
            <person name="Buell R."/>
            <person name="Hamilton J."/>
            <person name="Hostetler J."/>
        </authorList>
    </citation>
    <scope>NUCLEOTIDE SEQUENCE [LARGE SCALE GENOMIC DNA]</scope>
    <source>
        <strain evidence="4">DAOM:BR144</strain>
    </source>
</reference>
<protein>
    <submittedName>
        <fullName evidence="3">Uncharacterized protein</fullName>
    </submittedName>
</protein>
<dbReference type="VEuPathDB" id="FungiDB:PYU1_G009015"/>
<keyword evidence="2" id="KW-0732">Signal</keyword>
<dbReference type="InParanoid" id="K3WVN5"/>
<keyword evidence="4" id="KW-1185">Reference proteome</keyword>